<proteinExistence type="predicted"/>
<dbReference type="AlphaFoldDB" id="A0A3D4V4C3"/>
<reference evidence="1 2" key="1">
    <citation type="journal article" date="2018" name="Nat. Biotechnol.">
        <title>A standardized bacterial taxonomy based on genome phylogeny substantially revises the tree of life.</title>
        <authorList>
            <person name="Parks D.H."/>
            <person name="Chuvochina M."/>
            <person name="Waite D.W."/>
            <person name="Rinke C."/>
            <person name="Skarshewski A."/>
            <person name="Chaumeil P.A."/>
            <person name="Hugenholtz P."/>
        </authorList>
    </citation>
    <scope>NUCLEOTIDE SEQUENCE [LARGE SCALE GENOMIC DNA]</scope>
    <source>
        <strain evidence="1">UBA8844</strain>
    </source>
</reference>
<dbReference type="OMA" id="LFIENCL"/>
<dbReference type="NCBIfam" id="TIGR04256">
    <property type="entry name" value="GxxExxY"/>
    <property type="match status" value="1"/>
</dbReference>
<evidence type="ECO:0000313" key="1">
    <source>
        <dbReference type="EMBL" id="HCT55969.1"/>
    </source>
</evidence>
<protein>
    <submittedName>
        <fullName evidence="1">GxxExxY protein</fullName>
    </submittedName>
</protein>
<organism evidence="1 2">
    <name type="scientific">Gemmatimonas aurantiaca</name>
    <dbReference type="NCBI Taxonomy" id="173480"/>
    <lineage>
        <taxon>Bacteria</taxon>
        <taxon>Pseudomonadati</taxon>
        <taxon>Gemmatimonadota</taxon>
        <taxon>Gemmatimonadia</taxon>
        <taxon>Gemmatimonadales</taxon>
        <taxon>Gemmatimonadaceae</taxon>
        <taxon>Gemmatimonas</taxon>
    </lineage>
</organism>
<name>A0A3D4V4C3_9BACT</name>
<dbReference type="Proteomes" id="UP000264071">
    <property type="component" value="Unassembled WGS sequence"/>
</dbReference>
<gene>
    <name evidence="1" type="ORF">DGD08_02015</name>
</gene>
<dbReference type="EMBL" id="DPIY01000002">
    <property type="protein sequence ID" value="HCT55969.1"/>
    <property type="molecule type" value="Genomic_DNA"/>
</dbReference>
<dbReference type="InterPro" id="IPR026350">
    <property type="entry name" value="GxxExxY"/>
</dbReference>
<accession>A0A3D4V4C3</accession>
<sequence>MIWHLSPEHFMALPHDDITSLVINAYYVVYNTLPRGLTEVLYQRALAIELEGFPLTVQRECAFDVWYRARCIGRYRADLVVNDVVLVETKCADRLVQVHREQLTRYLKISNLPVGLLLNFGDRAEVRRIVL</sequence>
<evidence type="ECO:0000313" key="2">
    <source>
        <dbReference type="Proteomes" id="UP000264071"/>
    </source>
</evidence>
<dbReference type="Pfam" id="PF13366">
    <property type="entry name" value="PDDEXK_3"/>
    <property type="match status" value="1"/>
</dbReference>
<comment type="caution">
    <text evidence="1">The sequence shown here is derived from an EMBL/GenBank/DDBJ whole genome shotgun (WGS) entry which is preliminary data.</text>
</comment>